<evidence type="ECO:0000313" key="3">
    <source>
        <dbReference type="Proteomes" id="UP000295517"/>
    </source>
</evidence>
<reference evidence="2 3" key="1">
    <citation type="submission" date="2019-03" db="EMBL/GenBank/DDBJ databases">
        <title>Diverse conjugative elements silence natural transformation in Legionella species.</title>
        <authorList>
            <person name="Durieux I."/>
            <person name="Ginevra C."/>
            <person name="Attaiech L."/>
            <person name="Picq K."/>
            <person name="Juan P.A."/>
            <person name="Jarraud S."/>
            <person name="Charpentier X."/>
        </authorList>
    </citation>
    <scope>NUCLEOTIDE SEQUENCE [LARGE SCALE GENOMIC DNA]</scope>
    <source>
        <strain evidence="2 3">HL-0427-4011</strain>
    </source>
</reference>
<evidence type="ECO:0000256" key="1">
    <source>
        <dbReference type="SAM" id="MobiDB-lite"/>
    </source>
</evidence>
<evidence type="ECO:0000313" key="2">
    <source>
        <dbReference type="EMBL" id="QBR82895.1"/>
    </source>
</evidence>
<dbReference type="EMBL" id="CP038254">
    <property type="protein sequence ID" value="QBR82895.1"/>
    <property type="molecule type" value="Genomic_DNA"/>
</dbReference>
<gene>
    <name evidence="2" type="ORF">E3983_00080</name>
</gene>
<organism evidence="2 3">
    <name type="scientific">Legionella israelensis</name>
    <dbReference type="NCBI Taxonomy" id="454"/>
    <lineage>
        <taxon>Bacteria</taxon>
        <taxon>Pseudomonadati</taxon>
        <taxon>Pseudomonadota</taxon>
        <taxon>Gammaproteobacteria</taxon>
        <taxon>Legionellales</taxon>
        <taxon>Legionellaceae</taxon>
        <taxon>Legionella</taxon>
    </lineage>
</organism>
<protein>
    <submittedName>
        <fullName evidence="2">Uncharacterized protein</fullName>
    </submittedName>
</protein>
<dbReference type="RefSeq" id="WP_135059412.1">
    <property type="nucleotide sequence ID" value="NZ_CP038254.1"/>
</dbReference>
<sequence>MPKFKPIHLLPQSDFYTIISNQVKTHGKKEHGGHFFTKQDDMIKAVTQLKKHKNPALEAQLRDMLLARANYYLALFNYSGQSISSDQQIQTYKENYLRQQRAFLIYLKSLDAELASTIKRALSEGNIALDNYKNLNNEYLTALLTFGMTTGHKDKPNIIHLSHEEVKIQEEKPLVTTPLQPKEQVIAQLKQMNIEPKETYTDPFQNKIIELNEEELENLKKVTKTNQSSSLVEETKPDLVISKETLIKSDSENKRTSPSTQEAQKIISDSHVNVKGRIRQFEVAKELQDANVNVKKRIQDFKKTDETRSNVQARKRAIEAQEMIRANRGEGFVKKIAEQFSLSNSKKPAASTRETEAQPLKPHVSENDKALAIRLQIEEAAGNLGIHVNELKEIYYPGLTEAEIAKHIQEQKLQENDYHLALRLQANELPKPEMKTSPKTDEALAKELQEQEFDAQQKHEKVHMHFYAFHALQRINQVSIQMMYDAASNRVLFNFAISQSINVLQCYGMSINGQILGSTYQQYNEVSSVHGSITGTLTQKGLEVDGLQIGALTAGLADTNGLLKGYGQLGLFAAKAEFDLSVKSSVQQSPTEPVRRVPVK</sequence>
<feature type="region of interest" description="Disordered" evidence="1">
    <location>
        <begin position="344"/>
        <end position="363"/>
    </location>
</feature>
<proteinExistence type="predicted"/>
<accession>A0AAX1ECR3</accession>
<dbReference type="AlphaFoldDB" id="A0AAX1ECR3"/>
<name>A0AAX1ECR3_9GAMM</name>
<dbReference type="Proteomes" id="UP000295517">
    <property type="component" value="Chromosome"/>
</dbReference>